<comment type="caution">
    <text evidence="6">The sequence shown here is derived from an EMBL/GenBank/DDBJ whole genome shotgun (WGS) entry which is preliminary data.</text>
</comment>
<feature type="non-terminal residue" evidence="6">
    <location>
        <position position="1"/>
    </location>
</feature>
<dbReference type="InterPro" id="IPR002553">
    <property type="entry name" value="Clathrin/coatomer_adapt-like_N"/>
</dbReference>
<protein>
    <recommendedName>
        <fullName evidence="5">Clathrin/coatomer adaptor adaptin-like N-terminal domain-containing protein</fullName>
    </recommendedName>
</protein>
<dbReference type="GO" id="GO:0006886">
    <property type="term" value="P:intracellular protein transport"/>
    <property type="evidence" value="ECO:0007669"/>
    <property type="project" value="InterPro"/>
</dbReference>
<dbReference type="Pfam" id="PF01602">
    <property type="entry name" value="Adaptin_N"/>
    <property type="match status" value="1"/>
</dbReference>
<dbReference type="SUPFAM" id="SSF48371">
    <property type="entry name" value="ARM repeat"/>
    <property type="match status" value="1"/>
</dbReference>
<keyword evidence="3" id="KW-0653">Protein transport</keyword>
<dbReference type="InterPro" id="IPR016024">
    <property type="entry name" value="ARM-type_fold"/>
</dbReference>
<evidence type="ECO:0000256" key="3">
    <source>
        <dbReference type="ARBA" id="ARBA00022927"/>
    </source>
</evidence>
<evidence type="ECO:0000256" key="2">
    <source>
        <dbReference type="ARBA" id="ARBA00022448"/>
    </source>
</evidence>
<organism evidence="6 7">
    <name type="scientific">Rotaria magnacalcarata</name>
    <dbReference type="NCBI Taxonomy" id="392030"/>
    <lineage>
        <taxon>Eukaryota</taxon>
        <taxon>Metazoa</taxon>
        <taxon>Spiralia</taxon>
        <taxon>Gnathifera</taxon>
        <taxon>Rotifera</taxon>
        <taxon>Eurotatoria</taxon>
        <taxon>Bdelloidea</taxon>
        <taxon>Philodinida</taxon>
        <taxon>Philodinidae</taxon>
        <taxon>Rotaria</taxon>
    </lineage>
</organism>
<dbReference type="Proteomes" id="UP000681720">
    <property type="component" value="Unassembled WGS sequence"/>
</dbReference>
<name>A0A8S3JE35_9BILA</name>
<dbReference type="Gene3D" id="1.25.10.10">
    <property type="entry name" value="Leucine-rich Repeat Variant"/>
    <property type="match status" value="1"/>
</dbReference>
<sequence length="59" mass="6813">ECLKDADVSIKRRAMELCFALINSNNIRTMTNEMLEFLGTCEIEFKADCTSNMFLAMER</sequence>
<evidence type="ECO:0000259" key="5">
    <source>
        <dbReference type="Pfam" id="PF01602"/>
    </source>
</evidence>
<dbReference type="GO" id="GO:0030117">
    <property type="term" value="C:membrane coat"/>
    <property type="evidence" value="ECO:0007669"/>
    <property type="project" value="InterPro"/>
</dbReference>
<dbReference type="InterPro" id="IPR050840">
    <property type="entry name" value="Adaptor_Complx_Large_Subunit"/>
</dbReference>
<dbReference type="PANTHER" id="PTHR22780">
    <property type="entry name" value="ADAPTIN, ALPHA/GAMMA/EPSILON"/>
    <property type="match status" value="1"/>
</dbReference>
<evidence type="ECO:0000313" key="7">
    <source>
        <dbReference type="Proteomes" id="UP000681720"/>
    </source>
</evidence>
<dbReference type="InterPro" id="IPR011989">
    <property type="entry name" value="ARM-like"/>
</dbReference>
<keyword evidence="4" id="KW-0472">Membrane</keyword>
<dbReference type="AlphaFoldDB" id="A0A8S3JE35"/>
<evidence type="ECO:0000313" key="6">
    <source>
        <dbReference type="EMBL" id="CAF5217711.1"/>
    </source>
</evidence>
<keyword evidence="2" id="KW-0813">Transport</keyword>
<dbReference type="GO" id="GO:0016192">
    <property type="term" value="P:vesicle-mediated transport"/>
    <property type="evidence" value="ECO:0007669"/>
    <property type="project" value="InterPro"/>
</dbReference>
<evidence type="ECO:0000256" key="1">
    <source>
        <dbReference type="ARBA" id="ARBA00004308"/>
    </source>
</evidence>
<comment type="subcellular location">
    <subcellularLocation>
        <location evidence="1">Endomembrane system</location>
    </subcellularLocation>
</comment>
<evidence type="ECO:0000256" key="4">
    <source>
        <dbReference type="ARBA" id="ARBA00023136"/>
    </source>
</evidence>
<accession>A0A8S3JE35</accession>
<feature type="domain" description="Clathrin/coatomer adaptor adaptin-like N-terminal" evidence="5">
    <location>
        <begin position="1"/>
        <end position="52"/>
    </location>
</feature>
<gene>
    <name evidence="6" type="ORF">GIL414_LOCUS82566</name>
</gene>
<reference evidence="6" key="1">
    <citation type="submission" date="2021-02" db="EMBL/GenBank/DDBJ databases">
        <authorList>
            <person name="Nowell W R."/>
        </authorList>
    </citation>
    <scope>NUCLEOTIDE SEQUENCE</scope>
</reference>
<proteinExistence type="predicted"/>
<dbReference type="GO" id="GO:0012505">
    <property type="term" value="C:endomembrane system"/>
    <property type="evidence" value="ECO:0007669"/>
    <property type="project" value="UniProtKB-SubCell"/>
</dbReference>
<dbReference type="EMBL" id="CAJOBJ010360548">
    <property type="protein sequence ID" value="CAF5217711.1"/>
    <property type="molecule type" value="Genomic_DNA"/>
</dbReference>